<keyword evidence="4" id="KW-1185">Reference proteome</keyword>
<organism evidence="3 4">
    <name type="scientific">Desulfomonile tiedjei (strain ATCC 49306 / DSM 6799 / DCB-1)</name>
    <dbReference type="NCBI Taxonomy" id="706587"/>
    <lineage>
        <taxon>Bacteria</taxon>
        <taxon>Pseudomonadati</taxon>
        <taxon>Thermodesulfobacteriota</taxon>
        <taxon>Desulfomonilia</taxon>
        <taxon>Desulfomonilales</taxon>
        <taxon>Desulfomonilaceae</taxon>
        <taxon>Desulfomonile</taxon>
    </lineage>
</organism>
<protein>
    <submittedName>
        <fullName evidence="3">Uncharacterized protein</fullName>
    </submittedName>
</protein>
<gene>
    <name evidence="3" type="ordered locus">Desti_2732</name>
</gene>
<dbReference type="HOGENOM" id="CLU_1154988_0_0_7"/>
<proteinExistence type="predicted"/>
<dbReference type="EMBL" id="CP003360">
    <property type="protein sequence ID" value="AFM25409.1"/>
    <property type="molecule type" value="Genomic_DNA"/>
</dbReference>
<evidence type="ECO:0000313" key="3">
    <source>
        <dbReference type="EMBL" id="AFM25409.1"/>
    </source>
</evidence>
<feature type="region of interest" description="Disordered" evidence="1">
    <location>
        <begin position="215"/>
        <end position="240"/>
    </location>
</feature>
<dbReference type="Proteomes" id="UP000006055">
    <property type="component" value="Chromosome"/>
</dbReference>
<keyword evidence="2" id="KW-1133">Transmembrane helix</keyword>
<evidence type="ECO:0000256" key="1">
    <source>
        <dbReference type="SAM" id="MobiDB-lite"/>
    </source>
</evidence>
<keyword evidence="2" id="KW-0812">Transmembrane</keyword>
<sequence>MRRNRSTNIRALYGLMALVVILQAIAIGLTLRFEGDRQKRDGALLDRTSVMLSDIFPSIQSELALVSQTATEIKKEALGLKESVAKMDQHVGDVGRDVLQASSRMENIAQQFTSFFQDKSGLIWGHSLNPYVLALLLGIILLAIPACSWLFWRRNNSPEPAEETAVPVEVELPEIPADRVKSDEPVLCEPTDRYIFVGPELKKVMDETERMIVAARHENDAMHRKQRPDSHTSSDSKVLH</sequence>
<name>I4C768_DESTA</name>
<keyword evidence="2" id="KW-0472">Membrane</keyword>
<dbReference type="RefSeq" id="WP_014810549.1">
    <property type="nucleotide sequence ID" value="NC_018025.1"/>
</dbReference>
<evidence type="ECO:0000256" key="2">
    <source>
        <dbReference type="SAM" id="Phobius"/>
    </source>
</evidence>
<feature type="transmembrane region" description="Helical" evidence="2">
    <location>
        <begin position="131"/>
        <end position="152"/>
    </location>
</feature>
<dbReference type="KEGG" id="dti:Desti_2732"/>
<accession>I4C768</accession>
<reference evidence="4" key="1">
    <citation type="submission" date="2012-06" db="EMBL/GenBank/DDBJ databases">
        <title>Complete sequence of chromosome of Desulfomonile tiedjei DSM 6799.</title>
        <authorList>
            <person name="Lucas S."/>
            <person name="Copeland A."/>
            <person name="Lapidus A."/>
            <person name="Glavina del Rio T."/>
            <person name="Dalin E."/>
            <person name="Tice H."/>
            <person name="Bruce D."/>
            <person name="Goodwin L."/>
            <person name="Pitluck S."/>
            <person name="Peters L."/>
            <person name="Ovchinnikova G."/>
            <person name="Zeytun A."/>
            <person name="Lu M."/>
            <person name="Kyrpides N."/>
            <person name="Mavromatis K."/>
            <person name="Ivanova N."/>
            <person name="Brettin T."/>
            <person name="Detter J.C."/>
            <person name="Han C."/>
            <person name="Larimer F."/>
            <person name="Land M."/>
            <person name="Hauser L."/>
            <person name="Markowitz V."/>
            <person name="Cheng J.-F."/>
            <person name="Hugenholtz P."/>
            <person name="Woyke T."/>
            <person name="Wu D."/>
            <person name="Spring S."/>
            <person name="Schroeder M."/>
            <person name="Brambilla E."/>
            <person name="Klenk H.-P."/>
            <person name="Eisen J.A."/>
        </authorList>
    </citation>
    <scope>NUCLEOTIDE SEQUENCE [LARGE SCALE GENOMIC DNA]</scope>
    <source>
        <strain evidence="4">ATCC 49306 / DSM 6799 / DCB-1</strain>
    </source>
</reference>
<evidence type="ECO:0000313" key="4">
    <source>
        <dbReference type="Proteomes" id="UP000006055"/>
    </source>
</evidence>
<feature type="transmembrane region" description="Helical" evidence="2">
    <location>
        <begin position="12"/>
        <end position="31"/>
    </location>
</feature>
<dbReference type="AlphaFoldDB" id="I4C768"/>